<dbReference type="EMBL" id="BK032826">
    <property type="protein sequence ID" value="DAF62671.1"/>
    <property type="molecule type" value="Genomic_DNA"/>
</dbReference>
<proteinExistence type="predicted"/>
<accession>A0A8S5TI51</accession>
<evidence type="ECO:0000256" key="1">
    <source>
        <dbReference type="SAM" id="Phobius"/>
    </source>
</evidence>
<feature type="transmembrane region" description="Helical" evidence="1">
    <location>
        <begin position="33"/>
        <end position="57"/>
    </location>
</feature>
<protein>
    <submittedName>
        <fullName evidence="2">Uncharacterized protein</fullName>
    </submittedName>
</protein>
<keyword evidence="1" id="KW-1133">Transmembrane helix</keyword>
<reference evidence="2" key="1">
    <citation type="journal article" date="2021" name="Proc. Natl. Acad. Sci. U.S.A.">
        <title>A Catalog of Tens of Thousands of Viruses from Human Metagenomes Reveals Hidden Associations with Chronic Diseases.</title>
        <authorList>
            <person name="Tisza M.J."/>
            <person name="Buck C.B."/>
        </authorList>
    </citation>
    <scope>NUCLEOTIDE SEQUENCE</scope>
    <source>
        <strain evidence="2">CtuBK6</strain>
    </source>
</reference>
<keyword evidence="1" id="KW-0812">Transmembrane</keyword>
<organism evidence="2">
    <name type="scientific">Siphoviridae sp. ctuBK6</name>
    <dbReference type="NCBI Taxonomy" id="2827963"/>
    <lineage>
        <taxon>Viruses</taxon>
        <taxon>Duplodnaviria</taxon>
        <taxon>Heunggongvirae</taxon>
        <taxon>Uroviricota</taxon>
        <taxon>Caudoviricetes</taxon>
    </lineage>
</organism>
<keyword evidence="1" id="KW-0472">Membrane</keyword>
<evidence type="ECO:0000313" key="2">
    <source>
        <dbReference type="EMBL" id="DAF62671.1"/>
    </source>
</evidence>
<sequence>MNNKGFMGLVNFEDTPLEVKYTDGILEIAGKSIAQGVVEGALVVGALAIGSGLISAFKGK</sequence>
<name>A0A8S5TI51_9CAUD</name>